<dbReference type="PANTHER" id="PTHR41164">
    <property type="entry name" value="CURLI PRODUCTION ASSEMBLY/TRANSPORT COMPONENT CSGG"/>
    <property type="match status" value="1"/>
</dbReference>
<gene>
    <name evidence="10" type="ORF">EVA68_04635</name>
</gene>
<keyword evidence="6" id="KW-0472">Membrane</keyword>
<reference evidence="10 11" key="1">
    <citation type="submission" date="2019-02" db="EMBL/GenBank/DDBJ databases">
        <title>Prokaryotic population dynamics and viral predation in marine succession experiment using metagenomics: the confinement effect.</title>
        <authorList>
            <person name="Haro-Moreno J.M."/>
            <person name="Rodriguez-Valera F."/>
            <person name="Lopez-Perez M."/>
        </authorList>
    </citation>
    <scope>NUCLEOTIDE SEQUENCE [LARGE SCALE GENOMIC DNA]</scope>
    <source>
        <strain evidence="10">MED-G157</strain>
    </source>
</reference>
<keyword evidence="4" id="KW-1003">Cell membrane</keyword>
<evidence type="ECO:0000256" key="4">
    <source>
        <dbReference type="ARBA" id="ARBA00022475"/>
    </source>
</evidence>
<evidence type="ECO:0000313" key="11">
    <source>
        <dbReference type="Proteomes" id="UP000316199"/>
    </source>
</evidence>
<name>A0A520S1J6_9GAMM</name>
<feature type="chain" id="PRO_5022236900" description="Curli production assembly/transport component CsgG" evidence="9">
    <location>
        <begin position="20"/>
        <end position="260"/>
    </location>
</feature>
<evidence type="ECO:0000256" key="7">
    <source>
        <dbReference type="ARBA" id="ARBA00023139"/>
    </source>
</evidence>
<evidence type="ECO:0000256" key="9">
    <source>
        <dbReference type="SAM" id="SignalP"/>
    </source>
</evidence>
<evidence type="ECO:0000256" key="6">
    <source>
        <dbReference type="ARBA" id="ARBA00023136"/>
    </source>
</evidence>
<sequence>MKLCKHLAMFVLMASSIVAFENAAAAKKDKFVEPPYEAVTWPSYNGTKIGIGILSFEDGLSPQASANWLNADSGIQVHFGLGDGLSNMLVSTLMSTGRFTIIDKKIARKVFDLYSSDTAKKLYVSGTGLPKVPGIKYFILGSLTAFDDGNSGAEGGIGFGGIKVSGGKSVASLMIHMRVIDATNGQIVYSAPIEGTASVSKAGISIGGSSVSAFKAAPIGQAIQKMLDRATDDIIITSFPGTPSIFSLVTEKERAEKTIP</sequence>
<comment type="similarity">
    <text evidence="2">Belongs to the CsgG family.</text>
</comment>
<dbReference type="Pfam" id="PF03783">
    <property type="entry name" value="CsgG"/>
    <property type="match status" value="1"/>
</dbReference>
<dbReference type="InterPro" id="IPR005534">
    <property type="entry name" value="Curli_assmbl/transp-comp_CsgG"/>
</dbReference>
<evidence type="ECO:0000256" key="3">
    <source>
        <dbReference type="ARBA" id="ARBA00014028"/>
    </source>
</evidence>
<dbReference type="PANTHER" id="PTHR41164:SF1">
    <property type="entry name" value="CURLI PRODUCTION ASSEMBLY_TRANSPORT COMPONENT CSGG"/>
    <property type="match status" value="1"/>
</dbReference>
<dbReference type="EMBL" id="SHAG01000013">
    <property type="protein sequence ID" value="RZO76342.1"/>
    <property type="molecule type" value="Genomic_DNA"/>
</dbReference>
<organism evidence="10 11">
    <name type="scientific">OM182 bacterium</name>
    <dbReference type="NCBI Taxonomy" id="2510334"/>
    <lineage>
        <taxon>Bacteria</taxon>
        <taxon>Pseudomonadati</taxon>
        <taxon>Pseudomonadota</taxon>
        <taxon>Gammaproteobacteria</taxon>
        <taxon>OMG group</taxon>
        <taxon>OM182 clade</taxon>
    </lineage>
</organism>
<dbReference type="AlphaFoldDB" id="A0A520S1J6"/>
<protein>
    <recommendedName>
        <fullName evidence="3">Curli production assembly/transport component CsgG</fullName>
    </recommendedName>
</protein>
<dbReference type="Proteomes" id="UP000316199">
    <property type="component" value="Unassembled WGS sequence"/>
</dbReference>
<evidence type="ECO:0000256" key="8">
    <source>
        <dbReference type="ARBA" id="ARBA00023288"/>
    </source>
</evidence>
<proteinExistence type="inferred from homology"/>
<evidence type="ECO:0000256" key="5">
    <source>
        <dbReference type="ARBA" id="ARBA00022729"/>
    </source>
</evidence>
<evidence type="ECO:0000256" key="1">
    <source>
        <dbReference type="ARBA" id="ARBA00003989"/>
    </source>
</evidence>
<keyword evidence="8" id="KW-0449">Lipoprotein</keyword>
<keyword evidence="5 9" id="KW-0732">Signal</keyword>
<comment type="caution">
    <text evidence="10">The sequence shown here is derived from an EMBL/GenBank/DDBJ whole genome shotgun (WGS) entry which is preliminary data.</text>
</comment>
<evidence type="ECO:0000313" key="10">
    <source>
        <dbReference type="EMBL" id="RZO76342.1"/>
    </source>
</evidence>
<keyword evidence="7" id="KW-0564">Palmitate</keyword>
<evidence type="ECO:0000256" key="2">
    <source>
        <dbReference type="ARBA" id="ARBA00008899"/>
    </source>
</evidence>
<accession>A0A520S1J6</accession>
<dbReference type="Gene3D" id="3.40.50.10610">
    <property type="entry name" value="ABC-type transport auxiliary lipoprotein component"/>
    <property type="match status" value="1"/>
</dbReference>
<dbReference type="GO" id="GO:0030288">
    <property type="term" value="C:outer membrane-bounded periplasmic space"/>
    <property type="evidence" value="ECO:0007669"/>
    <property type="project" value="InterPro"/>
</dbReference>
<feature type="signal peptide" evidence="9">
    <location>
        <begin position="1"/>
        <end position="19"/>
    </location>
</feature>
<comment type="function">
    <text evidence="1">May be involved in the biogenesis of curli organelles.</text>
</comment>